<proteinExistence type="predicted"/>
<gene>
    <name evidence="1" type="ORF">EDD19_1069</name>
</gene>
<organism evidence="1 2">
    <name type="scientific">Dietzia cinnamea</name>
    <dbReference type="NCBI Taxonomy" id="321318"/>
    <lineage>
        <taxon>Bacteria</taxon>
        <taxon>Bacillati</taxon>
        <taxon>Actinomycetota</taxon>
        <taxon>Actinomycetes</taxon>
        <taxon>Mycobacteriales</taxon>
        <taxon>Dietziaceae</taxon>
        <taxon>Dietzia</taxon>
    </lineage>
</organism>
<dbReference type="AlphaFoldDB" id="A0A4R3ZVR3"/>
<dbReference type="Proteomes" id="UP000295805">
    <property type="component" value="Unassembled WGS sequence"/>
</dbReference>
<name>A0A4R3ZVR3_9ACTN</name>
<dbReference type="EMBL" id="SMCX01000006">
    <property type="protein sequence ID" value="TCW24553.1"/>
    <property type="molecule type" value="Genomic_DNA"/>
</dbReference>
<evidence type="ECO:0000313" key="2">
    <source>
        <dbReference type="Proteomes" id="UP000295805"/>
    </source>
</evidence>
<evidence type="ECO:0000313" key="1">
    <source>
        <dbReference type="EMBL" id="TCW24553.1"/>
    </source>
</evidence>
<comment type="caution">
    <text evidence="1">The sequence shown here is derived from an EMBL/GenBank/DDBJ whole genome shotgun (WGS) entry which is preliminary data.</text>
</comment>
<sequence>MPTRPTGPLGGFLADLFDAAVTGLAAASSAVGSDFEQVVYDNASVGIALIPFAVGSGLLDQAGI</sequence>
<accession>A0A4R3ZVR3</accession>
<protein>
    <submittedName>
        <fullName evidence="1">Uncharacterized protein</fullName>
    </submittedName>
</protein>
<reference evidence="1 2" key="1">
    <citation type="submission" date="2019-03" db="EMBL/GenBank/DDBJ databases">
        <title>Root nodule microbial communities of legume samples collected from USA, Mexico and Botswana.</title>
        <authorList>
            <person name="Hirsch A."/>
        </authorList>
    </citation>
    <scope>NUCLEOTIDE SEQUENCE [LARGE SCALE GENOMIC DNA]</scope>
    <source>
        <strain evidence="1 2">55</strain>
    </source>
</reference>